<protein>
    <submittedName>
        <fullName evidence="2">Uncharacterized protein</fullName>
    </submittedName>
</protein>
<accession>A0ABQ9VMS7</accession>
<comment type="caution">
    <text evidence="2">The sequence shown here is derived from an EMBL/GenBank/DDBJ whole genome shotgun (WGS) entry which is preliminary data.</text>
</comment>
<proteinExistence type="predicted"/>
<gene>
    <name evidence="2" type="ORF">P7K49_010420</name>
</gene>
<organism evidence="2 3">
    <name type="scientific">Saguinus oedipus</name>
    <name type="common">Cotton-top tamarin</name>
    <name type="synonym">Oedipomidas oedipus</name>
    <dbReference type="NCBI Taxonomy" id="9490"/>
    <lineage>
        <taxon>Eukaryota</taxon>
        <taxon>Metazoa</taxon>
        <taxon>Chordata</taxon>
        <taxon>Craniata</taxon>
        <taxon>Vertebrata</taxon>
        <taxon>Euteleostomi</taxon>
        <taxon>Mammalia</taxon>
        <taxon>Eutheria</taxon>
        <taxon>Euarchontoglires</taxon>
        <taxon>Primates</taxon>
        <taxon>Haplorrhini</taxon>
        <taxon>Platyrrhini</taxon>
        <taxon>Cebidae</taxon>
        <taxon>Callitrichinae</taxon>
        <taxon>Saguinus</taxon>
    </lineage>
</organism>
<evidence type="ECO:0000313" key="2">
    <source>
        <dbReference type="EMBL" id="KAK2110674.1"/>
    </source>
</evidence>
<name>A0ABQ9VMS7_SAGOE</name>
<sequence length="88" mass="9759">MAERPLAGCCGYAEVAAMENYPEQERQSHGGRQTTSPQAAPLKDPHRTHSLQMNHCWRTLGMRLASQCPTPTNRGRGEGRKLVTSLKI</sequence>
<feature type="region of interest" description="Disordered" evidence="1">
    <location>
        <begin position="21"/>
        <end position="48"/>
    </location>
</feature>
<dbReference type="Proteomes" id="UP001266305">
    <property type="component" value="Unassembled WGS sequence"/>
</dbReference>
<reference evidence="2 3" key="1">
    <citation type="submission" date="2023-05" db="EMBL/GenBank/DDBJ databases">
        <title>B98-5 Cell Line De Novo Hybrid Assembly: An Optical Mapping Approach.</title>
        <authorList>
            <person name="Kananen K."/>
            <person name="Auerbach J.A."/>
            <person name="Kautto E."/>
            <person name="Blachly J.S."/>
        </authorList>
    </citation>
    <scope>NUCLEOTIDE SEQUENCE [LARGE SCALE GENOMIC DNA]</scope>
    <source>
        <strain evidence="2">B95-8</strain>
        <tissue evidence="2">Cell line</tissue>
    </source>
</reference>
<evidence type="ECO:0000313" key="3">
    <source>
        <dbReference type="Proteomes" id="UP001266305"/>
    </source>
</evidence>
<evidence type="ECO:0000256" key="1">
    <source>
        <dbReference type="SAM" id="MobiDB-lite"/>
    </source>
</evidence>
<keyword evidence="3" id="KW-1185">Reference proteome</keyword>
<feature type="region of interest" description="Disordered" evidence="1">
    <location>
        <begin position="67"/>
        <end position="88"/>
    </location>
</feature>
<dbReference type="EMBL" id="JASSZA010000005">
    <property type="protein sequence ID" value="KAK2110674.1"/>
    <property type="molecule type" value="Genomic_DNA"/>
</dbReference>